<accession>A0AAE1BZD2</accession>
<name>A0AAE1BZD2_PETCI</name>
<evidence type="ECO:0000313" key="1">
    <source>
        <dbReference type="EMBL" id="KAK3858917.1"/>
    </source>
</evidence>
<proteinExistence type="predicted"/>
<sequence length="228" mass="24515">MSGKNRCGKNRCGYNRYGKNRCGKDKCEKDSSFIGSFATLTFSLLNHHVPPPHASPVSSHHQLPLTALFPVPIFCISPFQRLIPTALFCSFSGSPLLLLPIPETDPLPAHLCSFSSSPLLTFPPLPRLTPYRPFTCPCLPPPTAPCPPPISISPDSLLGWVLAPCPAPAPATPNPNLLLQSIFSPSSHTSCLASPISTSLEPLPHPSIYHFQNPTSFSNSSPVPHLAL</sequence>
<organism evidence="1 2">
    <name type="scientific">Petrolisthes cinctipes</name>
    <name type="common">Flat porcelain crab</name>
    <dbReference type="NCBI Taxonomy" id="88211"/>
    <lineage>
        <taxon>Eukaryota</taxon>
        <taxon>Metazoa</taxon>
        <taxon>Ecdysozoa</taxon>
        <taxon>Arthropoda</taxon>
        <taxon>Crustacea</taxon>
        <taxon>Multicrustacea</taxon>
        <taxon>Malacostraca</taxon>
        <taxon>Eumalacostraca</taxon>
        <taxon>Eucarida</taxon>
        <taxon>Decapoda</taxon>
        <taxon>Pleocyemata</taxon>
        <taxon>Anomura</taxon>
        <taxon>Galatheoidea</taxon>
        <taxon>Porcellanidae</taxon>
        <taxon>Petrolisthes</taxon>
    </lineage>
</organism>
<comment type="caution">
    <text evidence="1">The sequence shown here is derived from an EMBL/GenBank/DDBJ whole genome shotgun (WGS) entry which is preliminary data.</text>
</comment>
<dbReference type="AlphaFoldDB" id="A0AAE1BZD2"/>
<keyword evidence="2" id="KW-1185">Reference proteome</keyword>
<gene>
    <name evidence="1" type="ORF">Pcinc_034917</name>
</gene>
<reference evidence="1" key="1">
    <citation type="submission" date="2023-10" db="EMBL/GenBank/DDBJ databases">
        <title>Genome assemblies of two species of porcelain crab, Petrolisthes cinctipes and Petrolisthes manimaculis (Anomura: Porcellanidae).</title>
        <authorList>
            <person name="Angst P."/>
        </authorList>
    </citation>
    <scope>NUCLEOTIDE SEQUENCE</scope>
    <source>
        <strain evidence="1">PB745_01</strain>
        <tissue evidence="1">Gill</tissue>
    </source>
</reference>
<dbReference type="EMBL" id="JAWQEG010005168">
    <property type="protein sequence ID" value="KAK3858917.1"/>
    <property type="molecule type" value="Genomic_DNA"/>
</dbReference>
<protein>
    <submittedName>
        <fullName evidence="1">Uncharacterized protein</fullName>
    </submittedName>
</protein>
<dbReference type="Proteomes" id="UP001286313">
    <property type="component" value="Unassembled WGS sequence"/>
</dbReference>
<evidence type="ECO:0000313" key="2">
    <source>
        <dbReference type="Proteomes" id="UP001286313"/>
    </source>
</evidence>